<keyword evidence="7" id="KW-0732">Signal</keyword>
<evidence type="ECO:0000256" key="3">
    <source>
        <dbReference type="ARBA" id="ARBA00012401"/>
    </source>
</evidence>
<keyword evidence="11 14" id="KW-1133">Transmembrane helix</keyword>
<dbReference type="OMA" id="GNIMNEN"/>
<dbReference type="PANTHER" id="PTHR23255:SF71">
    <property type="entry name" value="RECEPTOR PROTEIN SERINE_THREONINE KINASE"/>
    <property type="match status" value="1"/>
</dbReference>
<sequence>MTWRGSLVCVCNDNMHCFQNKTLNSMFNLPMEIRFCIAPFRGFCYASPHKTHELPLYLQDSYWSAPKVDTYSASLEGFSQDVSFKYGCLHFSPFLFFMCSGHPLDRGANTLLSCCSKNNTCNYYLRFRSPYTKTFDSITGNEKVHKQNRDLGKPSFEHMSLEAMPFMSDTPFGPELLMKSHSLLKSDKHLTEPHEQGTTSPGLISVKRLPPYIPMIILAGVIFLLVIIRFVSFLLFSNYFHQKRKESERCSWVCCITSPKPKLVLNSSSVASTNSTNLQESQSLFSSQFIQNKTFYGQMVAHKLEFLTSFSRDRDSEILSAKYKDEVVSVRLLHPTSPSRSLMLWKRLTCLHEKCVLRHSSLSGINAADVCLLADLRCHAMPHSTSEPTATSALCAFTISEFYPWGSLFNFMQQNSPTDSQYTSSALTFTLCALIDVVNGITFLHSDMAGTRGRPALAHRNICLENLHLKVDGGICIGGLEYAICAPPSPLPLPAEQLMQIFNAHLRDWSAAQLPIYSEFHCSNVFSDSDHRAPIASVPLYPDWWPVCGLQVGLPTYMAPEIMEETLFPFCFESHKRADVYALGIVIWEIATWALGQSVGHFWVPRDADISTAREMVCVKGQRPRLPILSEEINSLNPHQLTKATEWMRVSDFFKNLLPECWNRDPETRLSALRIKKDLTKLQMALSTEAKGSEILLFQ</sequence>
<dbReference type="GO" id="GO:0005886">
    <property type="term" value="C:plasma membrane"/>
    <property type="evidence" value="ECO:0007669"/>
    <property type="project" value="TreeGrafter"/>
</dbReference>
<keyword evidence="6 14" id="KW-0812">Transmembrane</keyword>
<dbReference type="GO" id="GO:0005524">
    <property type="term" value="F:ATP binding"/>
    <property type="evidence" value="ECO:0007669"/>
    <property type="project" value="UniProtKB-KW"/>
</dbReference>
<evidence type="ECO:0000256" key="6">
    <source>
        <dbReference type="ARBA" id="ARBA00022692"/>
    </source>
</evidence>
<evidence type="ECO:0000256" key="7">
    <source>
        <dbReference type="ARBA" id="ARBA00022729"/>
    </source>
</evidence>
<evidence type="ECO:0000256" key="1">
    <source>
        <dbReference type="ARBA" id="ARBA00004479"/>
    </source>
</evidence>
<evidence type="ECO:0000313" key="16">
    <source>
        <dbReference type="EMBL" id="CDS41417.1"/>
    </source>
</evidence>
<keyword evidence="10" id="KW-0067">ATP-binding</keyword>
<keyword evidence="4" id="KW-0723">Serine/threonine-protein kinase</keyword>
<evidence type="ECO:0000256" key="11">
    <source>
        <dbReference type="ARBA" id="ARBA00022989"/>
    </source>
</evidence>
<keyword evidence="12 14" id="KW-0472">Membrane</keyword>
<dbReference type="SUPFAM" id="SSF56112">
    <property type="entry name" value="Protein kinase-like (PK-like)"/>
    <property type="match status" value="1"/>
</dbReference>
<keyword evidence="5" id="KW-0808">Transferase</keyword>
<feature type="transmembrane region" description="Helical" evidence="14">
    <location>
        <begin position="212"/>
        <end position="236"/>
    </location>
</feature>
<dbReference type="EC" id="2.7.11.30" evidence="3"/>
<keyword evidence="8" id="KW-0547">Nucleotide-binding</keyword>
<evidence type="ECO:0000256" key="5">
    <source>
        <dbReference type="ARBA" id="ARBA00022679"/>
    </source>
</evidence>
<dbReference type="GO" id="GO:0071363">
    <property type="term" value="P:cellular response to growth factor stimulus"/>
    <property type="evidence" value="ECO:0007669"/>
    <property type="project" value="TreeGrafter"/>
</dbReference>
<dbReference type="eggNOG" id="KOG2052">
    <property type="taxonomic scope" value="Eukaryota"/>
</dbReference>
<keyword evidence="17" id="KW-1185">Reference proteome</keyword>
<dbReference type="InterPro" id="IPR011009">
    <property type="entry name" value="Kinase-like_dom_sf"/>
</dbReference>
<protein>
    <recommendedName>
        <fullName evidence="3">receptor protein serine/threonine kinase</fullName>
        <ecNumber evidence="3">2.7.11.30</ecNumber>
    </recommendedName>
</protein>
<dbReference type="SMART" id="SM00220">
    <property type="entry name" value="S_TKc"/>
    <property type="match status" value="1"/>
</dbReference>
<dbReference type="Proteomes" id="UP000017246">
    <property type="component" value="Unassembled WGS sequence"/>
</dbReference>
<dbReference type="OrthoDB" id="6238979at2759"/>
<comment type="similarity">
    <text evidence="2">Belongs to the protein kinase superfamily. TKL Ser/Thr protein kinase family. TGFB receptor subfamily.</text>
</comment>
<dbReference type="EMBL" id="LN902841">
    <property type="protein sequence ID" value="CDS41417.1"/>
    <property type="molecule type" value="Genomic_DNA"/>
</dbReference>
<evidence type="ECO:0000256" key="2">
    <source>
        <dbReference type="ARBA" id="ARBA00009605"/>
    </source>
</evidence>
<name>A0A068YGF3_ECHMU</name>
<dbReference type="PANTHER" id="PTHR23255">
    <property type="entry name" value="TRANSFORMING GROWTH FACTOR-BETA RECEPTOR TYPE I AND II"/>
    <property type="match status" value="1"/>
</dbReference>
<dbReference type="Gene3D" id="1.10.510.10">
    <property type="entry name" value="Transferase(Phosphotransferase) domain 1"/>
    <property type="match status" value="1"/>
</dbReference>
<dbReference type="AlphaFoldDB" id="A0A068YGF3"/>
<comment type="subcellular location">
    <subcellularLocation>
        <location evidence="1">Membrane</location>
        <topology evidence="1">Single-pass type I membrane protein</topology>
    </subcellularLocation>
</comment>
<evidence type="ECO:0000256" key="14">
    <source>
        <dbReference type="SAM" id="Phobius"/>
    </source>
</evidence>
<dbReference type="STRING" id="6211.A0A068YGF3"/>
<reference evidence="16" key="1">
    <citation type="journal article" date="2013" name="Nature">
        <title>The genomes of four tapeworm species reveal adaptations to parasitism.</title>
        <authorList>
            <person name="Tsai I.J."/>
            <person name="Zarowiecki M."/>
            <person name="Holroyd N."/>
            <person name="Garciarrubio A."/>
            <person name="Sanchez-Flores A."/>
            <person name="Brooks K.L."/>
            <person name="Tracey A."/>
            <person name="Bobes R.J."/>
            <person name="Fragoso G."/>
            <person name="Sciutto E."/>
            <person name="Aslett M."/>
            <person name="Beasley H."/>
            <person name="Bennett H.M."/>
            <person name="Cai J."/>
            <person name="Camicia F."/>
            <person name="Clark R."/>
            <person name="Cucher M."/>
            <person name="De Silva N."/>
            <person name="Day T.A."/>
            <person name="Deplazes P."/>
            <person name="Estrada K."/>
            <person name="Fernandez C."/>
            <person name="Holland P.W."/>
            <person name="Hou J."/>
            <person name="Hu S."/>
            <person name="Huckvale T."/>
            <person name="Hung S.S."/>
            <person name="Kamenetzky L."/>
            <person name="Keane J.A."/>
            <person name="Kiss F."/>
            <person name="Koziol U."/>
            <person name="Lambert O."/>
            <person name="Liu K."/>
            <person name="Luo X."/>
            <person name="Luo Y."/>
            <person name="Macchiaroli N."/>
            <person name="Nichol S."/>
            <person name="Paps J."/>
            <person name="Parkinson J."/>
            <person name="Pouchkina-Stantcheva N."/>
            <person name="Riddiford N."/>
            <person name="Rosenzvit M."/>
            <person name="Salinas G."/>
            <person name="Wasmuth J.D."/>
            <person name="Zamanian M."/>
            <person name="Zheng Y."/>
            <person name="Cai X."/>
            <person name="Soberon X."/>
            <person name="Olson P.D."/>
            <person name="Laclette J.P."/>
            <person name="Brehm K."/>
            <person name="Berriman M."/>
            <person name="Garciarrubio A."/>
            <person name="Bobes R.J."/>
            <person name="Fragoso G."/>
            <person name="Sanchez-Flores A."/>
            <person name="Estrada K."/>
            <person name="Cevallos M.A."/>
            <person name="Morett E."/>
            <person name="Gonzalez V."/>
            <person name="Portillo T."/>
            <person name="Ochoa-Leyva A."/>
            <person name="Jose M.V."/>
            <person name="Sciutto E."/>
            <person name="Landa A."/>
            <person name="Jimenez L."/>
            <person name="Valdes V."/>
            <person name="Carrero J.C."/>
            <person name="Larralde C."/>
            <person name="Morales-Montor J."/>
            <person name="Limon-Lason J."/>
            <person name="Soberon X."/>
            <person name="Laclette J.P."/>
        </authorList>
    </citation>
    <scope>NUCLEOTIDE SEQUENCE [LARGE SCALE GENOMIC DNA]</scope>
</reference>
<gene>
    <name evidence="16" type="ORF">EmuJ_000906600</name>
</gene>
<evidence type="ECO:0000256" key="13">
    <source>
        <dbReference type="ARBA" id="ARBA00023170"/>
    </source>
</evidence>
<dbReference type="PROSITE" id="PS50011">
    <property type="entry name" value="PROTEIN_KINASE_DOM"/>
    <property type="match status" value="1"/>
</dbReference>
<keyword evidence="13 16" id="KW-0675">Receptor</keyword>
<evidence type="ECO:0000256" key="12">
    <source>
        <dbReference type="ARBA" id="ARBA00023136"/>
    </source>
</evidence>
<evidence type="ECO:0000256" key="10">
    <source>
        <dbReference type="ARBA" id="ARBA00022840"/>
    </source>
</evidence>
<dbReference type="GO" id="GO:0004675">
    <property type="term" value="F:transmembrane receptor protein serine/threonine kinase activity"/>
    <property type="evidence" value="ECO:0007669"/>
    <property type="project" value="UniProtKB-EC"/>
</dbReference>
<dbReference type="InterPro" id="IPR000719">
    <property type="entry name" value="Prot_kinase_dom"/>
</dbReference>
<evidence type="ECO:0000313" key="17">
    <source>
        <dbReference type="Proteomes" id="UP000017246"/>
    </source>
</evidence>
<reference evidence="16" key="2">
    <citation type="submission" date="2015-11" db="EMBL/GenBank/DDBJ databases">
        <authorList>
            <person name="Zhang Y."/>
            <person name="Guo Z."/>
        </authorList>
    </citation>
    <scope>NUCLEOTIDE SEQUENCE</scope>
</reference>
<dbReference type="InterPro" id="IPR000333">
    <property type="entry name" value="TGFB_receptor"/>
</dbReference>
<proteinExistence type="inferred from homology"/>
<feature type="domain" description="Protein kinase" evidence="15">
    <location>
        <begin position="304"/>
        <end position="686"/>
    </location>
</feature>
<evidence type="ECO:0000256" key="4">
    <source>
        <dbReference type="ARBA" id="ARBA00022527"/>
    </source>
</evidence>
<dbReference type="GO" id="GO:0043235">
    <property type="term" value="C:receptor complex"/>
    <property type="evidence" value="ECO:0007669"/>
    <property type="project" value="TreeGrafter"/>
</dbReference>
<organism evidence="16 17">
    <name type="scientific">Echinococcus multilocularis</name>
    <name type="common">Fox tapeworm</name>
    <dbReference type="NCBI Taxonomy" id="6211"/>
    <lineage>
        <taxon>Eukaryota</taxon>
        <taxon>Metazoa</taxon>
        <taxon>Spiralia</taxon>
        <taxon>Lophotrochozoa</taxon>
        <taxon>Platyhelminthes</taxon>
        <taxon>Cestoda</taxon>
        <taxon>Eucestoda</taxon>
        <taxon>Cyclophyllidea</taxon>
        <taxon>Taeniidae</taxon>
        <taxon>Echinococcus</taxon>
    </lineage>
</organism>
<evidence type="ECO:0000256" key="8">
    <source>
        <dbReference type="ARBA" id="ARBA00022741"/>
    </source>
</evidence>
<evidence type="ECO:0000259" key="15">
    <source>
        <dbReference type="PROSITE" id="PS50011"/>
    </source>
</evidence>
<evidence type="ECO:0000256" key="9">
    <source>
        <dbReference type="ARBA" id="ARBA00022777"/>
    </source>
</evidence>
<keyword evidence="9" id="KW-0418">Kinase</keyword>
<accession>A0A068YGF3</accession>